<gene>
    <name evidence="1" type="ORF">B9L19_02305</name>
</gene>
<evidence type="ECO:0000313" key="1">
    <source>
        <dbReference type="EMBL" id="OXB88946.1"/>
    </source>
</evidence>
<proteinExistence type="predicted"/>
<dbReference type="EMBL" id="NEWK01000001">
    <property type="protein sequence ID" value="OXB88946.1"/>
    <property type="molecule type" value="Genomic_DNA"/>
</dbReference>
<dbReference type="RefSeq" id="WP_025949814.1">
    <property type="nucleotide sequence ID" value="NZ_CP018058.1"/>
</dbReference>
<dbReference type="SUPFAM" id="SSF53448">
    <property type="entry name" value="Nucleotide-diphospho-sugar transferases"/>
    <property type="match status" value="1"/>
</dbReference>
<reference evidence="1 2" key="1">
    <citation type="submission" date="2017-05" db="EMBL/GenBank/DDBJ databases">
        <title>The genome sequence of Geobacillus thermocatenulatus DSM 730.</title>
        <authorList>
            <person name="Ramaloko W.T."/>
            <person name="Koen N."/>
            <person name="Polliack S."/>
            <person name="Aliyu H."/>
            <person name="Lebre P."/>
            <person name="Mohr T."/>
            <person name="Oswald F."/>
            <person name="Zwick M."/>
            <person name="Neumann A."/>
            <person name="Syldatk C."/>
            <person name="Cowan D."/>
            <person name="De Maayer P."/>
        </authorList>
    </citation>
    <scope>NUCLEOTIDE SEQUENCE [LARGE SCALE GENOMIC DNA]</scope>
    <source>
        <strain evidence="1 2">BGSC 93A1</strain>
    </source>
</reference>
<comment type="caution">
    <text evidence="1">The sequence shown here is derived from an EMBL/GenBank/DDBJ whole genome shotgun (WGS) entry which is preliminary data.</text>
</comment>
<dbReference type="Gene3D" id="3.40.50.720">
    <property type="entry name" value="NAD(P)-binding Rossmann-like Domain"/>
    <property type="match status" value="1"/>
</dbReference>
<evidence type="ECO:0000313" key="2">
    <source>
        <dbReference type="Proteomes" id="UP000198378"/>
    </source>
</evidence>
<sequence>MLKLFHNLQQRDWRVEIVREALERYNEQEVAIYGTGKHTEWLLGEIGQLVTKIACLLDRDENVEGEGKFGLPICTVEEAMAAGIKAIIISSTFEEEIYERLQTVRQQEVEIIRLYSQEAMSKGKKSIITHIQMIARESKCYDFIDRRKGHCQLAVVLAGYKPYLWPFTLGRLAKYVPSNVDVCIVSSGLYSEELARWAERHQWSYLYTKINDVSLAQNLAIAEHQDAEWIFKLDEDIFVTERYFQQLRSGYDRIIEEGLFHPGFVAPIINLNGYTYVKFLKALELDQEYKQVFGELRYAANGIKCHYDPEVARWIWRHSLPLEEVAQKIASKPFDYSTVPHRFSIGAILFNREYWEQIGGFKIGTKEGMLGGDEEDLCQKCVELSRVMCVVHNVFCGHFSFFLQEESMKAFLEKHRELFMIR</sequence>
<keyword evidence="2" id="KW-1185">Reference proteome</keyword>
<dbReference type="Proteomes" id="UP000198378">
    <property type="component" value="Unassembled WGS sequence"/>
</dbReference>
<name>A0A226Q907_9BACL</name>
<dbReference type="AlphaFoldDB" id="A0A226Q907"/>
<protein>
    <submittedName>
        <fullName evidence="1">Uncharacterized protein</fullName>
    </submittedName>
</protein>
<organism evidence="1 2">
    <name type="scientific">Geobacillus thermocatenulatus</name>
    <dbReference type="NCBI Taxonomy" id="33938"/>
    <lineage>
        <taxon>Bacteria</taxon>
        <taxon>Bacillati</taxon>
        <taxon>Bacillota</taxon>
        <taxon>Bacilli</taxon>
        <taxon>Bacillales</taxon>
        <taxon>Anoxybacillaceae</taxon>
        <taxon>Geobacillus</taxon>
        <taxon>Geobacillus thermoleovorans group</taxon>
    </lineage>
</organism>
<dbReference type="Gene3D" id="3.90.550.10">
    <property type="entry name" value="Spore Coat Polysaccharide Biosynthesis Protein SpsA, Chain A"/>
    <property type="match status" value="1"/>
</dbReference>
<dbReference type="KEGG" id="gtm:GT3921_03455"/>
<accession>A0A226Q907</accession>
<dbReference type="InterPro" id="IPR029044">
    <property type="entry name" value="Nucleotide-diphossugar_trans"/>
</dbReference>